<dbReference type="EMBL" id="JACGWM010000004">
    <property type="protein sequence ID" value="KAL0375671.1"/>
    <property type="molecule type" value="Genomic_DNA"/>
</dbReference>
<sequence>MRKGGRWGGGDGEGGRGGGGTGKGVRAGNEEERGRAGAGDGGGQVSKVNNFWSMEQYRQGKSAKWICNLEKRIGYESWARESQFRTRGGRQTARVAPAARVGCRMSARERTAIDALEGLPQASNSRLRIDTIKGNPTI</sequence>
<evidence type="ECO:0000313" key="2">
    <source>
        <dbReference type="EMBL" id="KAL0375671.1"/>
    </source>
</evidence>
<proteinExistence type="predicted"/>
<accession>A0AAW2R7N9</accession>
<gene>
    <name evidence="2" type="ORF">Scaly_0684700</name>
</gene>
<dbReference type="AlphaFoldDB" id="A0AAW2R7N9"/>
<feature type="region of interest" description="Disordered" evidence="1">
    <location>
        <begin position="1"/>
        <end position="46"/>
    </location>
</feature>
<comment type="caution">
    <text evidence="2">The sequence shown here is derived from an EMBL/GenBank/DDBJ whole genome shotgun (WGS) entry which is preliminary data.</text>
</comment>
<evidence type="ECO:0000256" key="1">
    <source>
        <dbReference type="SAM" id="MobiDB-lite"/>
    </source>
</evidence>
<reference evidence="2" key="1">
    <citation type="submission" date="2020-06" db="EMBL/GenBank/DDBJ databases">
        <authorList>
            <person name="Li T."/>
            <person name="Hu X."/>
            <person name="Zhang T."/>
            <person name="Song X."/>
            <person name="Zhang H."/>
            <person name="Dai N."/>
            <person name="Sheng W."/>
            <person name="Hou X."/>
            <person name="Wei L."/>
        </authorList>
    </citation>
    <scope>NUCLEOTIDE SEQUENCE</scope>
    <source>
        <strain evidence="2">KEN8</strain>
        <tissue evidence="2">Leaf</tissue>
    </source>
</reference>
<protein>
    <submittedName>
        <fullName evidence="2">Uncharacterized protein</fullName>
    </submittedName>
</protein>
<reference evidence="2" key="2">
    <citation type="journal article" date="2024" name="Plant">
        <title>Genomic evolution and insights into agronomic trait innovations of Sesamum species.</title>
        <authorList>
            <person name="Miao H."/>
            <person name="Wang L."/>
            <person name="Qu L."/>
            <person name="Liu H."/>
            <person name="Sun Y."/>
            <person name="Le M."/>
            <person name="Wang Q."/>
            <person name="Wei S."/>
            <person name="Zheng Y."/>
            <person name="Lin W."/>
            <person name="Duan Y."/>
            <person name="Cao H."/>
            <person name="Xiong S."/>
            <person name="Wang X."/>
            <person name="Wei L."/>
            <person name="Li C."/>
            <person name="Ma Q."/>
            <person name="Ju M."/>
            <person name="Zhao R."/>
            <person name="Li G."/>
            <person name="Mu C."/>
            <person name="Tian Q."/>
            <person name="Mei H."/>
            <person name="Zhang T."/>
            <person name="Gao T."/>
            <person name="Zhang H."/>
        </authorList>
    </citation>
    <scope>NUCLEOTIDE SEQUENCE</scope>
    <source>
        <strain evidence="2">KEN8</strain>
    </source>
</reference>
<name>A0AAW2R7N9_9LAMI</name>
<organism evidence="2">
    <name type="scientific">Sesamum calycinum</name>
    <dbReference type="NCBI Taxonomy" id="2727403"/>
    <lineage>
        <taxon>Eukaryota</taxon>
        <taxon>Viridiplantae</taxon>
        <taxon>Streptophyta</taxon>
        <taxon>Embryophyta</taxon>
        <taxon>Tracheophyta</taxon>
        <taxon>Spermatophyta</taxon>
        <taxon>Magnoliopsida</taxon>
        <taxon>eudicotyledons</taxon>
        <taxon>Gunneridae</taxon>
        <taxon>Pentapetalae</taxon>
        <taxon>asterids</taxon>
        <taxon>lamiids</taxon>
        <taxon>Lamiales</taxon>
        <taxon>Pedaliaceae</taxon>
        <taxon>Sesamum</taxon>
    </lineage>
</organism>
<feature type="compositionally biased region" description="Gly residues" evidence="1">
    <location>
        <begin position="1"/>
        <end position="25"/>
    </location>
</feature>